<evidence type="ECO:0000313" key="1">
    <source>
        <dbReference type="EMBL" id="DAF47677.1"/>
    </source>
</evidence>
<proteinExistence type="predicted"/>
<organism evidence="1">
    <name type="scientific">Myoviridae sp. ctByu2</name>
    <dbReference type="NCBI Taxonomy" id="2827668"/>
    <lineage>
        <taxon>Viruses</taxon>
        <taxon>Duplodnaviria</taxon>
        <taxon>Heunggongvirae</taxon>
        <taxon>Uroviricota</taxon>
        <taxon>Caudoviricetes</taxon>
    </lineage>
</organism>
<sequence>MLRTIKQTNEEFFRLFHGLKIPMDGTEFPVLSRYARKSSKDYVEEQENQIYPCIAIQDYIPVPKKEWFIDMKSYFGGKDFQNLTGYLYLRPIWMEFRYDVSIATKSYKEYLAMQDYFNRKFVYGKAFIFCKQLVVEDTVGVVVPYTTRPQDIPRTDGVYETNYEFTLNVWLYVKDPQEVQLIQKIVVDARPHLLDI</sequence>
<reference evidence="1" key="1">
    <citation type="journal article" date="2021" name="Proc. Natl. Acad. Sci. U.S.A.">
        <title>A Catalog of Tens of Thousands of Viruses from Human Metagenomes Reveals Hidden Associations with Chronic Diseases.</title>
        <authorList>
            <person name="Tisza M.J."/>
            <person name="Buck C.B."/>
        </authorList>
    </citation>
    <scope>NUCLEOTIDE SEQUENCE</scope>
    <source>
        <strain evidence="1">CtByu2</strain>
    </source>
</reference>
<accession>A0A8S5S9L7</accession>
<protein>
    <submittedName>
        <fullName evidence="1">Uncharacterized protein</fullName>
    </submittedName>
</protein>
<dbReference type="EMBL" id="BK032557">
    <property type="protein sequence ID" value="DAF47677.1"/>
    <property type="molecule type" value="Genomic_DNA"/>
</dbReference>
<name>A0A8S5S9L7_9CAUD</name>